<evidence type="ECO:0000256" key="1">
    <source>
        <dbReference type="SAM" id="Phobius"/>
    </source>
</evidence>
<keyword evidence="1" id="KW-1133">Transmembrane helix</keyword>
<accession>A0A239P8V8</accession>
<feature type="transmembrane region" description="Helical" evidence="1">
    <location>
        <begin position="6"/>
        <end position="28"/>
    </location>
</feature>
<dbReference type="EMBL" id="FZPH01000015">
    <property type="protein sequence ID" value="SNT63521.1"/>
    <property type="molecule type" value="Genomic_DNA"/>
</dbReference>
<proteinExistence type="predicted"/>
<feature type="transmembrane region" description="Helical" evidence="1">
    <location>
        <begin position="35"/>
        <end position="58"/>
    </location>
</feature>
<keyword evidence="3" id="KW-1185">Reference proteome</keyword>
<reference evidence="2 3" key="1">
    <citation type="submission" date="2017-06" db="EMBL/GenBank/DDBJ databases">
        <authorList>
            <person name="Kim H.J."/>
            <person name="Triplett B.A."/>
        </authorList>
    </citation>
    <scope>NUCLEOTIDE SEQUENCE [LARGE SCALE GENOMIC DNA]</scope>
    <source>
        <strain evidence="2 3">CGMCC 4.5593</strain>
    </source>
</reference>
<organism evidence="2 3">
    <name type="scientific">Asanoa hainanensis</name>
    <dbReference type="NCBI Taxonomy" id="560556"/>
    <lineage>
        <taxon>Bacteria</taxon>
        <taxon>Bacillati</taxon>
        <taxon>Actinomycetota</taxon>
        <taxon>Actinomycetes</taxon>
        <taxon>Micromonosporales</taxon>
        <taxon>Micromonosporaceae</taxon>
        <taxon>Asanoa</taxon>
    </lineage>
</organism>
<dbReference type="Proteomes" id="UP000198362">
    <property type="component" value="Unassembled WGS sequence"/>
</dbReference>
<protein>
    <submittedName>
        <fullName evidence="2">Uncharacterized protein</fullName>
    </submittedName>
</protein>
<gene>
    <name evidence="2" type="ORF">SAMN05421812_115127</name>
</gene>
<sequence length="96" mass="9553">MSSSGWRAAAAGVSVALGAGVGVVTNVLTESWDVGLLVGLIALVVAAVVLQVLVSLLADADAGSAVSLRARATGHSTIVQAGRDIVTRSDVADDQR</sequence>
<dbReference type="AlphaFoldDB" id="A0A239P8V8"/>
<evidence type="ECO:0000313" key="3">
    <source>
        <dbReference type="Proteomes" id="UP000198362"/>
    </source>
</evidence>
<keyword evidence="1" id="KW-0812">Transmembrane</keyword>
<evidence type="ECO:0000313" key="2">
    <source>
        <dbReference type="EMBL" id="SNT63521.1"/>
    </source>
</evidence>
<dbReference type="RefSeq" id="WP_144022845.1">
    <property type="nucleotide sequence ID" value="NZ_FZPH01000015.1"/>
</dbReference>
<keyword evidence="1" id="KW-0472">Membrane</keyword>
<name>A0A239P8V8_9ACTN</name>